<feature type="transmembrane region" description="Helical" evidence="4">
    <location>
        <begin position="52"/>
        <end position="71"/>
    </location>
</feature>
<evidence type="ECO:0000256" key="1">
    <source>
        <dbReference type="ARBA" id="ARBA00004141"/>
    </source>
</evidence>
<proteinExistence type="inferred from homology"/>
<dbReference type="Proteomes" id="UP000307173">
    <property type="component" value="Unassembled WGS sequence"/>
</dbReference>
<feature type="transmembrane region" description="Helical" evidence="4">
    <location>
        <begin position="362"/>
        <end position="388"/>
    </location>
</feature>
<dbReference type="PANTHER" id="PTHR11360:SF177">
    <property type="entry name" value="RIBOFLAVIN TRANSPORTER MCH5"/>
    <property type="match status" value="1"/>
</dbReference>
<name>A0A4T0X4V0_9ASCO</name>
<dbReference type="OrthoDB" id="6509908at2759"/>
<comment type="caution">
    <text evidence="6">The sequence shown here is derived from an EMBL/GenBank/DDBJ whole genome shotgun (WGS) entry which is preliminary data.</text>
</comment>
<feature type="transmembrane region" description="Helical" evidence="4">
    <location>
        <begin position="272"/>
        <end position="293"/>
    </location>
</feature>
<dbReference type="InterPro" id="IPR050327">
    <property type="entry name" value="Proton-linked_MCT"/>
</dbReference>
<dbReference type="InterPro" id="IPR011701">
    <property type="entry name" value="MFS"/>
</dbReference>
<feature type="domain" description="Major facilitator superfamily (MFS) profile" evidence="5">
    <location>
        <begin position="54"/>
        <end position="452"/>
    </location>
</feature>
<comment type="subcellular location">
    <subcellularLocation>
        <location evidence="1">Membrane</location>
        <topology evidence="1">Multi-pass membrane protein</topology>
    </subcellularLocation>
</comment>
<keyword evidence="7" id="KW-1185">Reference proteome</keyword>
<evidence type="ECO:0000256" key="4">
    <source>
        <dbReference type="SAM" id="Phobius"/>
    </source>
</evidence>
<feature type="transmembrane region" description="Helical" evidence="4">
    <location>
        <begin position="211"/>
        <end position="230"/>
    </location>
</feature>
<feature type="transmembrane region" description="Helical" evidence="4">
    <location>
        <begin position="425"/>
        <end position="446"/>
    </location>
</feature>
<protein>
    <recommendedName>
        <fullName evidence="5">Major facilitator superfamily (MFS) profile domain-containing protein</fullName>
    </recommendedName>
</protein>
<keyword evidence="4" id="KW-1133">Transmembrane helix</keyword>
<keyword evidence="4" id="KW-0812">Transmembrane</keyword>
<feature type="transmembrane region" description="Helical" evidence="4">
    <location>
        <begin position="122"/>
        <end position="139"/>
    </location>
</feature>
<feature type="transmembrane region" description="Helical" evidence="4">
    <location>
        <begin position="91"/>
        <end position="115"/>
    </location>
</feature>
<dbReference type="EMBL" id="SELW01000142">
    <property type="protein sequence ID" value="TID30481.1"/>
    <property type="molecule type" value="Genomic_DNA"/>
</dbReference>
<dbReference type="GO" id="GO:0032218">
    <property type="term" value="P:riboflavin transport"/>
    <property type="evidence" value="ECO:0007669"/>
    <property type="project" value="TreeGrafter"/>
</dbReference>
<evidence type="ECO:0000256" key="2">
    <source>
        <dbReference type="ARBA" id="ARBA00006727"/>
    </source>
</evidence>
<feature type="transmembrane region" description="Helical" evidence="4">
    <location>
        <begin position="305"/>
        <end position="328"/>
    </location>
</feature>
<dbReference type="Pfam" id="PF07690">
    <property type="entry name" value="MFS_1"/>
    <property type="match status" value="1"/>
</dbReference>
<feature type="transmembrane region" description="Helical" evidence="4">
    <location>
        <begin position="145"/>
        <end position="167"/>
    </location>
</feature>
<feature type="compositionally biased region" description="Low complexity" evidence="3">
    <location>
        <begin position="1"/>
        <end position="19"/>
    </location>
</feature>
<dbReference type="SUPFAM" id="SSF103473">
    <property type="entry name" value="MFS general substrate transporter"/>
    <property type="match status" value="1"/>
</dbReference>
<feature type="transmembrane region" description="Helical" evidence="4">
    <location>
        <begin position="179"/>
        <end position="199"/>
    </location>
</feature>
<sequence length="459" mass="49907">MDNYELSSDSFTLSDRSSTQGLDHMDDISSEKDMILVTSEKMLEYPEGGRDAYMTLVSSFLGLTGAFGLWNTTGAIESYVASHILLNTSDIAISMVFALFSLILMLGITVSGIIFDKYGGKTLCYVGTLMTTAGLMATANCTELYQFILAFGILTAAGCSLVTSPFVTSIGHYFNKRRGMALSITMPGASIGGIVWPLVCRSLYDKVGFKWTIRTLGFCIGFLLLCGSLLNHDRHEEINRLKKLNEGDKENPTLKEKIDDLVDFKSFKDATFMSLACALFLNEFSLLMVATYIPSYGLSKGFSQSSSLLALTVFNAAGVGGRIIPCYLSDRYGHFNCICTMSIIVMIAVWIVWLPFGDHIGAYFTFAAVFGFGTAGTVSLTPLCTAAISKPKDFGKRYGTAYFCVSFCNLISLPVGMALTKTAAGYQAMIAFTGATCTLATLSFLYTRYRVGGKSMVRV</sequence>
<dbReference type="PANTHER" id="PTHR11360">
    <property type="entry name" value="MONOCARBOXYLATE TRANSPORTER"/>
    <property type="match status" value="1"/>
</dbReference>
<feature type="region of interest" description="Disordered" evidence="3">
    <location>
        <begin position="1"/>
        <end position="25"/>
    </location>
</feature>
<gene>
    <name evidence="6" type="ORF">CANINC_000992</name>
</gene>
<evidence type="ECO:0000256" key="3">
    <source>
        <dbReference type="SAM" id="MobiDB-lite"/>
    </source>
</evidence>
<dbReference type="InterPro" id="IPR020846">
    <property type="entry name" value="MFS_dom"/>
</dbReference>
<dbReference type="InterPro" id="IPR036259">
    <property type="entry name" value="MFS_trans_sf"/>
</dbReference>
<dbReference type="AlphaFoldDB" id="A0A4T0X4V0"/>
<dbReference type="GO" id="GO:0016020">
    <property type="term" value="C:membrane"/>
    <property type="evidence" value="ECO:0007669"/>
    <property type="project" value="UniProtKB-SubCell"/>
</dbReference>
<dbReference type="GO" id="GO:0022857">
    <property type="term" value="F:transmembrane transporter activity"/>
    <property type="evidence" value="ECO:0007669"/>
    <property type="project" value="InterPro"/>
</dbReference>
<dbReference type="PROSITE" id="PS50850">
    <property type="entry name" value="MFS"/>
    <property type="match status" value="1"/>
</dbReference>
<dbReference type="Gene3D" id="1.20.1250.20">
    <property type="entry name" value="MFS general substrate transporter like domains"/>
    <property type="match status" value="1"/>
</dbReference>
<accession>A0A4T0X4V0</accession>
<comment type="similarity">
    <text evidence="2">Belongs to the major facilitator superfamily. Monocarboxylate porter (TC 2.A.1.13) family.</text>
</comment>
<organism evidence="6 7">
    <name type="scientific">Pichia inconspicua</name>
    <dbReference type="NCBI Taxonomy" id="52247"/>
    <lineage>
        <taxon>Eukaryota</taxon>
        <taxon>Fungi</taxon>
        <taxon>Dikarya</taxon>
        <taxon>Ascomycota</taxon>
        <taxon>Saccharomycotina</taxon>
        <taxon>Pichiomycetes</taxon>
        <taxon>Pichiales</taxon>
        <taxon>Pichiaceae</taxon>
        <taxon>Pichia</taxon>
    </lineage>
</organism>
<evidence type="ECO:0000313" key="6">
    <source>
        <dbReference type="EMBL" id="TID30481.1"/>
    </source>
</evidence>
<evidence type="ECO:0000313" key="7">
    <source>
        <dbReference type="Proteomes" id="UP000307173"/>
    </source>
</evidence>
<reference evidence="6 7" key="1">
    <citation type="journal article" date="2019" name="Front. Genet.">
        <title>Whole-Genome Sequencing of the Opportunistic Yeast Pathogen Candida inconspicua Uncovers Its Hybrid Origin.</title>
        <authorList>
            <person name="Mixao V."/>
            <person name="Hansen A.P."/>
            <person name="Saus E."/>
            <person name="Boekhout T."/>
            <person name="Lass-Florl C."/>
            <person name="Gabaldon T."/>
        </authorList>
    </citation>
    <scope>NUCLEOTIDE SEQUENCE [LARGE SCALE GENOMIC DNA]</scope>
    <source>
        <strain evidence="6 7">CBS 180</strain>
    </source>
</reference>
<evidence type="ECO:0000259" key="5">
    <source>
        <dbReference type="PROSITE" id="PS50850"/>
    </source>
</evidence>
<feature type="transmembrane region" description="Helical" evidence="4">
    <location>
        <begin position="335"/>
        <end position="356"/>
    </location>
</feature>
<keyword evidence="4" id="KW-0472">Membrane</keyword>
<feature type="transmembrane region" description="Helical" evidence="4">
    <location>
        <begin position="400"/>
        <end position="419"/>
    </location>
</feature>